<dbReference type="RefSeq" id="WP_160681788.1">
    <property type="nucleotide sequence ID" value="NZ_WTYW01000001.1"/>
</dbReference>
<proteinExistence type="predicted"/>
<keyword evidence="3" id="KW-1185">Reference proteome</keyword>
<name>A0A844ZEI7_9SPHN</name>
<reference evidence="2 3" key="1">
    <citation type="submission" date="2019-12" db="EMBL/GenBank/DDBJ databases">
        <title>Genomic-based taxomic classification of the family Erythrobacteraceae.</title>
        <authorList>
            <person name="Xu L."/>
        </authorList>
    </citation>
    <scope>NUCLEOTIDE SEQUENCE [LARGE SCALE GENOMIC DNA]</scope>
    <source>
        <strain evidence="2 3">MCCC 1A09962</strain>
    </source>
</reference>
<dbReference type="AlphaFoldDB" id="A0A844ZEI7"/>
<comment type="caution">
    <text evidence="2">The sequence shown here is derived from an EMBL/GenBank/DDBJ whole genome shotgun (WGS) entry which is preliminary data.</text>
</comment>
<dbReference type="Proteomes" id="UP000433104">
    <property type="component" value="Unassembled WGS sequence"/>
</dbReference>
<dbReference type="OrthoDB" id="7390251at2"/>
<accession>A0A844ZEI7</accession>
<evidence type="ECO:0000256" key="1">
    <source>
        <dbReference type="SAM" id="Coils"/>
    </source>
</evidence>
<sequence>MSDEVLTEDETVGPSDDFLARLAQEERFARQTDATLALLFAAPPSRYFSDAIIARTRGLVRSLARQLSEAERETDNSSNSTAPSVGRISRYLENNEALLRHCHALSLEYTLLLRLQKTRGADPILPPVIRDCLSDDKESTASLAMRFVASQGQFLQSLERMHLPLSQLPADILHEVLRDWRNSGSPQNGAAMTASEAQIRNAYDERNSRTALLERLATIVTDTGDEIFPLEKSGLSLFVSLLSDALKQEREEIVRLLDLSQASRLSLALHAVGKKRTAALADLAYLSDEHAEAAWSGEIDQVEARTLYFAEARHGS</sequence>
<protein>
    <submittedName>
        <fullName evidence="2">Uncharacterized protein</fullName>
    </submittedName>
</protein>
<organism evidence="2 3">
    <name type="scientific">Parapontixanthobacter aurantiacus</name>
    <dbReference type="NCBI Taxonomy" id="1463599"/>
    <lineage>
        <taxon>Bacteria</taxon>
        <taxon>Pseudomonadati</taxon>
        <taxon>Pseudomonadota</taxon>
        <taxon>Alphaproteobacteria</taxon>
        <taxon>Sphingomonadales</taxon>
        <taxon>Erythrobacteraceae</taxon>
        <taxon>Parapontixanthobacter</taxon>
    </lineage>
</organism>
<gene>
    <name evidence="2" type="ORF">GRI38_04995</name>
</gene>
<evidence type="ECO:0000313" key="2">
    <source>
        <dbReference type="EMBL" id="MXO85380.1"/>
    </source>
</evidence>
<dbReference type="EMBL" id="WTYW01000001">
    <property type="protein sequence ID" value="MXO85380.1"/>
    <property type="molecule type" value="Genomic_DNA"/>
</dbReference>
<evidence type="ECO:0000313" key="3">
    <source>
        <dbReference type="Proteomes" id="UP000433104"/>
    </source>
</evidence>
<feature type="coiled-coil region" evidence="1">
    <location>
        <begin position="53"/>
        <end position="80"/>
    </location>
</feature>
<keyword evidence="1" id="KW-0175">Coiled coil</keyword>